<keyword evidence="1" id="KW-0489">Methyltransferase</keyword>
<sequence length="213" mass="23118">MRAADAHRDLVVKSIDLHTGSLRFIRPRDAAVLLDLEDVAVDEAYPPYWAKLWPSGVELAHQLSTHDWSGTSVVELGCGLGLPAIAAALAGGTVLATDRAPDALTFTAANAGANHAEVETALCSWDAPEPLVARGPWHLVLASDVLYERRNSDQLIALLPRLVTDDGAVWIADPGREMVPEFLDVTRATWRTVEVVPTRRQDVQLIRLAGPPR</sequence>
<proteinExistence type="predicted"/>
<protein>
    <submittedName>
        <fullName evidence="1">50S ribosomal protein L11 methyltransferase</fullName>
    </submittedName>
</protein>
<keyword evidence="1" id="KW-0689">Ribosomal protein</keyword>
<name>A0ABT1ACE4_9PSEU</name>
<organism evidence="1 2">
    <name type="scientific">Pseudonocardia humida</name>
    <dbReference type="NCBI Taxonomy" id="2800819"/>
    <lineage>
        <taxon>Bacteria</taxon>
        <taxon>Bacillati</taxon>
        <taxon>Actinomycetota</taxon>
        <taxon>Actinomycetes</taxon>
        <taxon>Pseudonocardiales</taxon>
        <taxon>Pseudonocardiaceae</taxon>
        <taxon>Pseudonocardia</taxon>
    </lineage>
</organism>
<keyword evidence="1" id="KW-0808">Transferase</keyword>
<dbReference type="Pfam" id="PF10294">
    <property type="entry name" value="Methyltransf_16"/>
    <property type="match status" value="1"/>
</dbReference>
<dbReference type="Gene3D" id="3.40.50.150">
    <property type="entry name" value="Vaccinia Virus protein VP39"/>
    <property type="match status" value="1"/>
</dbReference>
<reference evidence="1" key="1">
    <citation type="submission" date="2021-04" db="EMBL/GenBank/DDBJ databases">
        <title>Pseudonocardia sp. nov., isolated from sandy soil of mangrove forest.</title>
        <authorList>
            <person name="Zan Z."/>
            <person name="Huang R."/>
            <person name="Liu W."/>
        </authorList>
    </citation>
    <scope>NUCLEOTIDE SEQUENCE</scope>
    <source>
        <strain evidence="1">S2-4</strain>
    </source>
</reference>
<evidence type="ECO:0000313" key="2">
    <source>
        <dbReference type="Proteomes" id="UP001165283"/>
    </source>
</evidence>
<dbReference type="SUPFAM" id="SSF53335">
    <property type="entry name" value="S-adenosyl-L-methionine-dependent methyltransferases"/>
    <property type="match status" value="1"/>
</dbReference>
<dbReference type="GO" id="GO:0032259">
    <property type="term" value="P:methylation"/>
    <property type="evidence" value="ECO:0007669"/>
    <property type="project" value="UniProtKB-KW"/>
</dbReference>
<comment type="caution">
    <text evidence="1">The sequence shown here is derived from an EMBL/GenBank/DDBJ whole genome shotgun (WGS) entry which is preliminary data.</text>
</comment>
<accession>A0ABT1ACE4</accession>
<dbReference type="GO" id="GO:0008168">
    <property type="term" value="F:methyltransferase activity"/>
    <property type="evidence" value="ECO:0007669"/>
    <property type="project" value="UniProtKB-KW"/>
</dbReference>
<gene>
    <name evidence="1" type="ORF">KDL28_37250</name>
</gene>
<dbReference type="GO" id="GO:0005840">
    <property type="term" value="C:ribosome"/>
    <property type="evidence" value="ECO:0007669"/>
    <property type="project" value="UniProtKB-KW"/>
</dbReference>
<keyword evidence="1" id="KW-0687">Ribonucleoprotein</keyword>
<dbReference type="RefSeq" id="WP_252446249.1">
    <property type="nucleotide sequence ID" value="NZ_JAGSOV010000089.1"/>
</dbReference>
<evidence type="ECO:0000313" key="1">
    <source>
        <dbReference type="EMBL" id="MCO1660712.1"/>
    </source>
</evidence>
<dbReference type="InterPro" id="IPR019410">
    <property type="entry name" value="Methyltransf_16"/>
</dbReference>
<dbReference type="Proteomes" id="UP001165283">
    <property type="component" value="Unassembled WGS sequence"/>
</dbReference>
<keyword evidence="2" id="KW-1185">Reference proteome</keyword>
<dbReference type="PANTHER" id="PTHR14614">
    <property type="entry name" value="HEPATOCELLULAR CARCINOMA-ASSOCIATED ANTIGEN"/>
    <property type="match status" value="1"/>
</dbReference>
<dbReference type="CDD" id="cd02440">
    <property type="entry name" value="AdoMet_MTases"/>
    <property type="match status" value="1"/>
</dbReference>
<dbReference type="EMBL" id="JAGSOV010000089">
    <property type="protein sequence ID" value="MCO1660712.1"/>
    <property type="molecule type" value="Genomic_DNA"/>
</dbReference>
<dbReference type="InterPro" id="IPR029063">
    <property type="entry name" value="SAM-dependent_MTases_sf"/>
</dbReference>
<dbReference type="PANTHER" id="PTHR14614:SF132">
    <property type="entry name" value="PROTEIN-LYSINE METHYLTRANSFERASE C42C1.13"/>
    <property type="match status" value="1"/>
</dbReference>